<gene>
    <name evidence="1" type="ORF">PZS58_08515</name>
</gene>
<dbReference type="KEGG" id="psta:BGK56_15905"/>
<protein>
    <submittedName>
        <fullName evidence="1">Uncharacterized protein</fullName>
    </submittedName>
</protein>
<proteinExistence type="predicted"/>
<reference evidence="1 2" key="1">
    <citation type="submission" date="2023-03" db="EMBL/GenBank/DDBJ databases">
        <title>WGS of NDM-producing Providencia thailandensis from Ukrainian patients.</title>
        <authorList>
            <person name="Zabicka D."/>
            <person name="Izdebski R."/>
            <person name="Urbanowicz P."/>
            <person name="Biedrzycka M."/>
            <person name="Guzek A."/>
            <person name="Gniadkowski M."/>
        </authorList>
    </citation>
    <scope>NUCLEOTIDE SEQUENCE [LARGE SCALE GENOMIC DNA]</scope>
    <source>
        <strain evidence="1 2">8015-22</strain>
    </source>
</reference>
<organism evidence="1 2">
    <name type="scientific">Providencia stuartii</name>
    <dbReference type="NCBI Taxonomy" id="588"/>
    <lineage>
        <taxon>Bacteria</taxon>
        <taxon>Pseudomonadati</taxon>
        <taxon>Pseudomonadota</taxon>
        <taxon>Gammaproteobacteria</taxon>
        <taxon>Enterobacterales</taxon>
        <taxon>Morganellaceae</taxon>
        <taxon>Providencia</taxon>
    </lineage>
</organism>
<accession>A0AAJ1JHF6</accession>
<evidence type="ECO:0000313" key="2">
    <source>
        <dbReference type="Proteomes" id="UP001163056"/>
    </source>
</evidence>
<evidence type="ECO:0000313" key="1">
    <source>
        <dbReference type="EMBL" id="MDE8769569.1"/>
    </source>
</evidence>
<dbReference type="AlphaFoldDB" id="A0AAJ1JHF6"/>
<dbReference type="Proteomes" id="UP001163056">
    <property type="component" value="Unassembled WGS sequence"/>
</dbReference>
<name>A0AAJ1JHF6_PROST</name>
<dbReference type="RefSeq" id="WP_040132480.1">
    <property type="nucleotide sequence ID" value="NZ_BRQK01000010.1"/>
</dbReference>
<comment type="caution">
    <text evidence="1">The sequence shown here is derived from an EMBL/GenBank/DDBJ whole genome shotgun (WGS) entry which is preliminary data.</text>
</comment>
<dbReference type="EMBL" id="JAREJI010000004">
    <property type="protein sequence ID" value="MDE8769569.1"/>
    <property type="molecule type" value="Genomic_DNA"/>
</dbReference>
<dbReference type="KEGG" id="psx:DR96_571"/>
<sequence length="65" mass="6913">MIKKIDAYRKGCIKGGNENLKMVGLINKAPSIPGGIAFMQVASILKSEGVAVSAWVERIASDLSH</sequence>